<accession>A0A934MJG6</accession>
<dbReference type="Pfam" id="PF01380">
    <property type="entry name" value="SIS"/>
    <property type="match status" value="1"/>
</dbReference>
<dbReference type="GO" id="GO:0006002">
    <property type="term" value="P:fructose 6-phosphate metabolic process"/>
    <property type="evidence" value="ECO:0007669"/>
    <property type="project" value="TreeGrafter"/>
</dbReference>
<protein>
    <submittedName>
        <fullName evidence="3">SIS domain-containing protein</fullName>
    </submittedName>
</protein>
<reference evidence="3" key="1">
    <citation type="submission" date="2020-12" db="EMBL/GenBank/DDBJ databases">
        <authorList>
            <person name="Huq M.A."/>
        </authorList>
    </citation>
    <scope>NUCLEOTIDE SEQUENCE</scope>
    <source>
        <strain evidence="3">MAHUQ-46</strain>
    </source>
</reference>
<feature type="domain" description="SIS" evidence="2">
    <location>
        <begin position="40"/>
        <end position="184"/>
    </location>
</feature>
<dbReference type="InterPro" id="IPR035466">
    <property type="entry name" value="GlmS/AgaS_SIS"/>
</dbReference>
<dbReference type="RefSeq" id="WP_199017433.1">
    <property type="nucleotide sequence ID" value="NZ_JAELUP010000003.1"/>
</dbReference>
<dbReference type="InterPro" id="IPR046348">
    <property type="entry name" value="SIS_dom_sf"/>
</dbReference>
<dbReference type="PROSITE" id="PS51464">
    <property type="entry name" value="SIS"/>
    <property type="match status" value="1"/>
</dbReference>
<sequence>MFSIERRVRRIWVEAKPTMMSYTLEQEQTTKQILSRYPNNVDEMARQALGKKHWLVLATGSSINAAQSARYYIEKMTGAILDIREPFHFTNYDQLSDHIDYIAGVSQSGQSTSTIGALERIKKESGLPIAALSSDVHSAMSEVADLMVDVGCGKERVGYVTKGFTATTLTLMLAGLRIADLSGKLSSDEVAEQINQFNLACSSINSIIAKTESFYEQFKDELLTAPKFTVIACGPAVGTINEFETKFIETVRVPSRGVELEAFMHGPYLEVNQEHRIFFVETDSKVRDRLIRLKQYESKITPYTYGIVLEASSDPRTIGLELSISEWIAPLVLIVPFQVLAYHIAEGRGNNLSQRIYTDFGVAMSSKTAPGDYV</sequence>
<dbReference type="Proteomes" id="UP000640274">
    <property type="component" value="Unassembled WGS sequence"/>
</dbReference>
<evidence type="ECO:0000256" key="1">
    <source>
        <dbReference type="ARBA" id="ARBA00022737"/>
    </source>
</evidence>
<dbReference type="AlphaFoldDB" id="A0A934MJG6"/>
<name>A0A934MJG6_9BACL</name>
<proteinExistence type="predicted"/>
<keyword evidence="1" id="KW-0677">Repeat</keyword>
<comment type="caution">
    <text evidence="3">The sequence shown here is derived from an EMBL/GenBank/DDBJ whole genome shotgun (WGS) entry which is preliminary data.</text>
</comment>
<keyword evidence="4" id="KW-1185">Reference proteome</keyword>
<evidence type="ECO:0000313" key="4">
    <source>
        <dbReference type="Proteomes" id="UP000640274"/>
    </source>
</evidence>
<evidence type="ECO:0000259" key="2">
    <source>
        <dbReference type="PROSITE" id="PS51464"/>
    </source>
</evidence>
<evidence type="ECO:0000313" key="3">
    <source>
        <dbReference type="EMBL" id="MBJ6359905.1"/>
    </source>
</evidence>
<dbReference type="SUPFAM" id="SSF53697">
    <property type="entry name" value="SIS domain"/>
    <property type="match status" value="1"/>
</dbReference>
<dbReference type="EMBL" id="JAELUP010000003">
    <property type="protein sequence ID" value="MBJ6359905.1"/>
    <property type="molecule type" value="Genomic_DNA"/>
</dbReference>
<dbReference type="PANTHER" id="PTHR10937">
    <property type="entry name" value="GLUCOSAMINE--FRUCTOSE-6-PHOSPHATE AMINOTRANSFERASE, ISOMERIZING"/>
    <property type="match status" value="1"/>
</dbReference>
<dbReference type="GO" id="GO:0006487">
    <property type="term" value="P:protein N-linked glycosylation"/>
    <property type="evidence" value="ECO:0007669"/>
    <property type="project" value="TreeGrafter"/>
</dbReference>
<dbReference type="CDD" id="cd05009">
    <property type="entry name" value="SIS_GlmS_GlmD_2"/>
    <property type="match status" value="1"/>
</dbReference>
<dbReference type="CDD" id="cd05008">
    <property type="entry name" value="SIS_GlmS_GlmD_1"/>
    <property type="match status" value="1"/>
</dbReference>
<dbReference type="InterPro" id="IPR035490">
    <property type="entry name" value="GlmS/FrlB_SIS"/>
</dbReference>
<dbReference type="GO" id="GO:0097367">
    <property type="term" value="F:carbohydrate derivative binding"/>
    <property type="evidence" value="ECO:0007669"/>
    <property type="project" value="InterPro"/>
</dbReference>
<dbReference type="Gene3D" id="3.40.50.10490">
    <property type="entry name" value="Glucose-6-phosphate isomerase like protein, domain 1"/>
    <property type="match status" value="2"/>
</dbReference>
<dbReference type="GO" id="GO:0006047">
    <property type="term" value="P:UDP-N-acetylglucosamine metabolic process"/>
    <property type="evidence" value="ECO:0007669"/>
    <property type="project" value="TreeGrafter"/>
</dbReference>
<dbReference type="GO" id="GO:0004360">
    <property type="term" value="F:glutamine-fructose-6-phosphate transaminase (isomerizing) activity"/>
    <property type="evidence" value="ECO:0007669"/>
    <property type="project" value="TreeGrafter"/>
</dbReference>
<gene>
    <name evidence="3" type="ORF">JFN88_01030</name>
</gene>
<dbReference type="PANTHER" id="PTHR10937:SF17">
    <property type="entry name" value="GLUCOSAMINE-FRUCTOSE-6-PHOSPHATE AMINOTRANSFERASE"/>
    <property type="match status" value="1"/>
</dbReference>
<organism evidence="3 4">
    <name type="scientific">Paenibacillus roseus</name>
    <dbReference type="NCBI Taxonomy" id="2798579"/>
    <lineage>
        <taxon>Bacteria</taxon>
        <taxon>Bacillati</taxon>
        <taxon>Bacillota</taxon>
        <taxon>Bacilli</taxon>
        <taxon>Bacillales</taxon>
        <taxon>Paenibacillaceae</taxon>
        <taxon>Paenibacillus</taxon>
    </lineage>
</organism>
<dbReference type="InterPro" id="IPR001347">
    <property type="entry name" value="SIS_dom"/>
</dbReference>